<feature type="region of interest" description="Disordered" evidence="1">
    <location>
        <begin position="53"/>
        <end position="79"/>
    </location>
</feature>
<name>A0AA38HIX6_9CUCU</name>
<evidence type="ECO:0000256" key="1">
    <source>
        <dbReference type="SAM" id="MobiDB-lite"/>
    </source>
</evidence>
<gene>
    <name evidence="2" type="ORF">Zmor_004413</name>
</gene>
<dbReference type="Proteomes" id="UP001168821">
    <property type="component" value="Unassembled WGS sequence"/>
</dbReference>
<protein>
    <submittedName>
        <fullName evidence="2">Uncharacterized protein</fullName>
    </submittedName>
</protein>
<comment type="caution">
    <text evidence="2">The sequence shown here is derived from an EMBL/GenBank/DDBJ whole genome shotgun (WGS) entry which is preliminary data.</text>
</comment>
<evidence type="ECO:0000313" key="3">
    <source>
        <dbReference type="Proteomes" id="UP001168821"/>
    </source>
</evidence>
<evidence type="ECO:0000313" key="2">
    <source>
        <dbReference type="EMBL" id="KAJ3623616.1"/>
    </source>
</evidence>
<dbReference type="AlphaFoldDB" id="A0AA38HIX6"/>
<proteinExistence type="predicted"/>
<sequence>MYGFKRSGDIPEELSQVIKRRKKNTSAGVDLHAQEERSLVNVEDAVHTKHQNMMKSNPPLKMETSEISLPSSPEPPRAMEGESMITVDEWNNVEQSIDAAAKALEKEKLRRKVTNEKYRLVDETILPLTRSGSKFISIGMQPFKDYEPVIKMYNPSLTAAAVFNHQEFIEFLEKLELTEDKIRDIPKDVMLFETRKYDVILKKGMVLQFKSTSEEDVYQSLFLQHATIGTLLALKEYFLGHLRQRAFKQKLLPDYDQFVTNVALHLMEHGNSDSDKGVDKAIITIIQDTYEHDPMLYDMWMKTPYTIKSHIEKKLSYFTLHNDFNCPSVV</sequence>
<keyword evidence="3" id="KW-1185">Reference proteome</keyword>
<accession>A0AA38HIX6</accession>
<organism evidence="2 3">
    <name type="scientific">Zophobas morio</name>
    <dbReference type="NCBI Taxonomy" id="2755281"/>
    <lineage>
        <taxon>Eukaryota</taxon>
        <taxon>Metazoa</taxon>
        <taxon>Ecdysozoa</taxon>
        <taxon>Arthropoda</taxon>
        <taxon>Hexapoda</taxon>
        <taxon>Insecta</taxon>
        <taxon>Pterygota</taxon>
        <taxon>Neoptera</taxon>
        <taxon>Endopterygota</taxon>
        <taxon>Coleoptera</taxon>
        <taxon>Polyphaga</taxon>
        <taxon>Cucujiformia</taxon>
        <taxon>Tenebrionidae</taxon>
        <taxon>Zophobas</taxon>
    </lineage>
</organism>
<dbReference type="EMBL" id="JALNTZ010001756">
    <property type="protein sequence ID" value="KAJ3623616.1"/>
    <property type="molecule type" value="Genomic_DNA"/>
</dbReference>
<reference evidence="2" key="1">
    <citation type="journal article" date="2023" name="G3 (Bethesda)">
        <title>Whole genome assemblies of Zophobas morio and Tenebrio molitor.</title>
        <authorList>
            <person name="Kaur S."/>
            <person name="Stinson S.A."/>
            <person name="diCenzo G.C."/>
        </authorList>
    </citation>
    <scope>NUCLEOTIDE SEQUENCE</scope>
    <source>
        <strain evidence="2">QUZm001</strain>
    </source>
</reference>